<accession>A0A427B036</accession>
<name>A0A427B036_ENSVE</name>
<dbReference type="Proteomes" id="UP000287651">
    <property type="component" value="Unassembled WGS sequence"/>
</dbReference>
<reference evidence="1 2" key="1">
    <citation type="journal article" date="2014" name="Agronomy (Basel)">
        <title>A Draft Genome Sequence for Ensete ventricosum, the Drought-Tolerant Tree Against Hunger.</title>
        <authorList>
            <person name="Harrison J."/>
            <person name="Moore K.A."/>
            <person name="Paszkiewicz K."/>
            <person name="Jones T."/>
            <person name="Grant M."/>
            <person name="Ambacheew D."/>
            <person name="Muzemil S."/>
            <person name="Studholme D.J."/>
        </authorList>
    </citation>
    <scope>NUCLEOTIDE SEQUENCE [LARGE SCALE GENOMIC DNA]</scope>
</reference>
<dbReference type="EMBL" id="AMZH03000810">
    <property type="protein sequence ID" value="RRT81860.1"/>
    <property type="molecule type" value="Genomic_DNA"/>
</dbReference>
<organism evidence="1 2">
    <name type="scientific">Ensete ventricosum</name>
    <name type="common">Abyssinian banana</name>
    <name type="synonym">Musa ensete</name>
    <dbReference type="NCBI Taxonomy" id="4639"/>
    <lineage>
        <taxon>Eukaryota</taxon>
        <taxon>Viridiplantae</taxon>
        <taxon>Streptophyta</taxon>
        <taxon>Embryophyta</taxon>
        <taxon>Tracheophyta</taxon>
        <taxon>Spermatophyta</taxon>
        <taxon>Magnoliopsida</taxon>
        <taxon>Liliopsida</taxon>
        <taxon>Zingiberales</taxon>
        <taxon>Musaceae</taxon>
        <taxon>Ensete</taxon>
    </lineage>
</organism>
<evidence type="ECO:0000313" key="2">
    <source>
        <dbReference type="Proteomes" id="UP000287651"/>
    </source>
</evidence>
<gene>
    <name evidence="1" type="ORF">B296_00010415</name>
</gene>
<sequence length="121" mass="13805">MIGVGGFAFPARSGRLAPAIKGASLSAPEARQRSLTSFWPHQDPIFVIYVDRYSIRHPDSAVTKTRSRNFWGVRSQVLTGELKGLPRSRPRPYRLHWRLGTRTPSILRKNRPNSDRFFSSK</sequence>
<evidence type="ECO:0000313" key="1">
    <source>
        <dbReference type="EMBL" id="RRT81860.1"/>
    </source>
</evidence>
<comment type="caution">
    <text evidence="1">The sequence shown here is derived from an EMBL/GenBank/DDBJ whole genome shotgun (WGS) entry which is preliminary data.</text>
</comment>
<dbReference type="AlphaFoldDB" id="A0A427B036"/>
<proteinExistence type="predicted"/>
<protein>
    <submittedName>
        <fullName evidence="1">Uncharacterized protein</fullName>
    </submittedName>
</protein>